<dbReference type="InterPro" id="IPR044650">
    <property type="entry name" value="SRFR1-like"/>
</dbReference>
<proteinExistence type="predicted"/>
<sequence>MEVFILFVILLACVLLQAFLFKHEDQTAKDAKQYAEGIRLVNNKKFKEAYTYFDQVIKARPSCALAHMYRGKCNLALDDLYAAIFDCTEAASFDDCIAESYLVKGIALFKLEMYKDAFLEFDKAVWHYRNHGESFRWRALSRLKLGFAEKAEEDLLRAIELGDEHANYFLQQKGKIEI</sequence>
<reference evidence="1 2" key="1">
    <citation type="submission" date="2020-01" db="EMBL/GenBank/DDBJ databases">
        <authorList>
            <person name="Kim M.K."/>
        </authorList>
    </citation>
    <scope>NUCLEOTIDE SEQUENCE [LARGE SCALE GENOMIC DNA]</scope>
    <source>
        <strain evidence="1 2">172606-1</strain>
    </source>
</reference>
<accession>A0A6C0GS05</accession>
<name>A0A6C0GS05_9BACT</name>
<evidence type="ECO:0000313" key="2">
    <source>
        <dbReference type="Proteomes" id="UP000480178"/>
    </source>
</evidence>
<dbReference type="PANTHER" id="PTHR44749:SF1">
    <property type="entry name" value="TETRATRICOPEPTIDE-LIKE HELICAL DOMAIN-CONTAINING PROTEIN"/>
    <property type="match status" value="1"/>
</dbReference>
<gene>
    <name evidence="1" type="ORF">GXP67_30745</name>
</gene>
<dbReference type="Gene3D" id="1.25.40.10">
    <property type="entry name" value="Tetratricopeptide repeat domain"/>
    <property type="match status" value="2"/>
</dbReference>
<protein>
    <submittedName>
        <fullName evidence="1">Tetratricopeptide repeat protein</fullName>
    </submittedName>
</protein>
<dbReference type="InterPro" id="IPR011990">
    <property type="entry name" value="TPR-like_helical_dom_sf"/>
</dbReference>
<dbReference type="EMBL" id="CP048222">
    <property type="protein sequence ID" value="QHT70717.1"/>
    <property type="molecule type" value="Genomic_DNA"/>
</dbReference>
<dbReference type="KEGG" id="rhoz:GXP67_30745"/>
<keyword evidence="2" id="KW-1185">Reference proteome</keyword>
<organism evidence="1 2">
    <name type="scientific">Rhodocytophaga rosea</name>
    <dbReference type="NCBI Taxonomy" id="2704465"/>
    <lineage>
        <taxon>Bacteria</taxon>
        <taxon>Pseudomonadati</taxon>
        <taxon>Bacteroidota</taxon>
        <taxon>Cytophagia</taxon>
        <taxon>Cytophagales</taxon>
        <taxon>Rhodocytophagaceae</taxon>
        <taxon>Rhodocytophaga</taxon>
    </lineage>
</organism>
<dbReference type="PANTHER" id="PTHR44749">
    <property type="entry name" value="SUPPRESSOR OF RPS4-RLD 1"/>
    <property type="match status" value="1"/>
</dbReference>
<evidence type="ECO:0000313" key="1">
    <source>
        <dbReference type="EMBL" id="QHT70717.1"/>
    </source>
</evidence>
<dbReference type="AlphaFoldDB" id="A0A6C0GS05"/>
<dbReference type="Pfam" id="PF13432">
    <property type="entry name" value="TPR_16"/>
    <property type="match status" value="1"/>
</dbReference>
<dbReference type="Proteomes" id="UP000480178">
    <property type="component" value="Chromosome"/>
</dbReference>
<dbReference type="GO" id="GO:0045892">
    <property type="term" value="P:negative regulation of DNA-templated transcription"/>
    <property type="evidence" value="ECO:0007669"/>
    <property type="project" value="InterPro"/>
</dbReference>
<dbReference type="SUPFAM" id="SSF48452">
    <property type="entry name" value="TPR-like"/>
    <property type="match status" value="1"/>
</dbReference>
<dbReference type="RefSeq" id="WP_162446692.1">
    <property type="nucleotide sequence ID" value="NZ_CP048222.1"/>
</dbReference>